<reference evidence="3 4" key="1">
    <citation type="submission" date="2019-02" db="EMBL/GenBank/DDBJ databases">
        <title>Dyella amyloliquefaciens sp. nov., isolated from forest soil.</title>
        <authorList>
            <person name="Gao Z.-H."/>
            <person name="Qiu L.-H."/>
        </authorList>
    </citation>
    <scope>NUCLEOTIDE SEQUENCE [LARGE SCALE GENOMIC DNA]</scope>
    <source>
        <strain evidence="3 4">KACC 12747</strain>
    </source>
</reference>
<accession>A0A4R0YJ49</accession>
<comment type="similarity">
    <text evidence="1 2">Belongs to the OprB family.</text>
</comment>
<feature type="chain" id="PRO_5020897949" evidence="2">
    <location>
        <begin position="35"/>
        <end position="434"/>
    </location>
</feature>
<keyword evidence="2" id="KW-0732">Signal</keyword>
<dbReference type="GO" id="GO:0015288">
    <property type="term" value="F:porin activity"/>
    <property type="evidence" value="ECO:0007669"/>
    <property type="project" value="InterPro"/>
</dbReference>
<comment type="caution">
    <text evidence="3">The sequence shown here is derived from an EMBL/GenBank/DDBJ whole genome shotgun (WGS) entry which is preliminary data.</text>
</comment>
<evidence type="ECO:0000256" key="1">
    <source>
        <dbReference type="ARBA" id="ARBA00008769"/>
    </source>
</evidence>
<feature type="signal peptide" evidence="2">
    <location>
        <begin position="1"/>
        <end position="34"/>
    </location>
</feature>
<dbReference type="Gene3D" id="2.40.160.180">
    <property type="entry name" value="Carbohydrate-selective porin OprB"/>
    <property type="match status" value="1"/>
</dbReference>
<keyword evidence="4" id="KW-1185">Reference proteome</keyword>
<name>A0A4R0YJ49_9GAMM</name>
<dbReference type="GO" id="GO:0016020">
    <property type="term" value="C:membrane"/>
    <property type="evidence" value="ECO:0007669"/>
    <property type="project" value="InterPro"/>
</dbReference>
<evidence type="ECO:0000313" key="4">
    <source>
        <dbReference type="Proteomes" id="UP000291822"/>
    </source>
</evidence>
<dbReference type="PANTHER" id="PTHR37944">
    <property type="entry name" value="PORIN B"/>
    <property type="match status" value="1"/>
</dbReference>
<dbReference type="InterPro" id="IPR007049">
    <property type="entry name" value="Carb-sel_porin_OprB"/>
</dbReference>
<dbReference type="InterPro" id="IPR052932">
    <property type="entry name" value="OprB_Porin"/>
</dbReference>
<organism evidence="3 4">
    <name type="scientific">Dyella soli</name>
    <dbReference type="NCBI Taxonomy" id="522319"/>
    <lineage>
        <taxon>Bacteria</taxon>
        <taxon>Pseudomonadati</taxon>
        <taxon>Pseudomonadota</taxon>
        <taxon>Gammaproteobacteria</taxon>
        <taxon>Lysobacterales</taxon>
        <taxon>Rhodanobacteraceae</taxon>
        <taxon>Dyella</taxon>
    </lineage>
</organism>
<dbReference type="EMBL" id="SJTG01000008">
    <property type="protein sequence ID" value="TCI05882.1"/>
    <property type="molecule type" value="Genomic_DNA"/>
</dbReference>
<dbReference type="Pfam" id="PF04966">
    <property type="entry name" value="OprB"/>
    <property type="match status" value="1"/>
</dbReference>
<protein>
    <submittedName>
        <fullName evidence="3">Porin</fullName>
    </submittedName>
</protein>
<dbReference type="AlphaFoldDB" id="A0A4R0YJ49"/>
<dbReference type="GO" id="GO:0008643">
    <property type="term" value="P:carbohydrate transport"/>
    <property type="evidence" value="ECO:0007669"/>
    <property type="project" value="InterPro"/>
</dbReference>
<evidence type="ECO:0000313" key="3">
    <source>
        <dbReference type="EMBL" id="TCI05882.1"/>
    </source>
</evidence>
<sequence length="434" mass="48065">MSTHLHKERAMRTRFLPAALCAAAILFLPASAGASDTSYLSGDWGGKRAAWGHQGIAFDIGYTSEIAHNFTGGDASLTRYTDQWSFGSSLDLDALWQWHGMQFDVMVTERSGRNLGADANIGNNQLLQEVYGRGQTWHLTVFALRQQVNDTLSWRVGRLPVGEDFASLPCDFQNLTFCGAQPGNIVGDYWVNWPTSQWGAWMRVAKPTWYLQAGAYQVNPTYIDDRWARRNGWKLNNPSGTKGALMPLEFGWTPPNPLPGTFKLGAWYSHAGGQDVYFDDRRDPLGLTGRPPLEHDGRYGAYLLMRQQVTGRDAHHGVTVFFNASQADRATSPTDRQLAMGMEYRAPFGRPNDMVGFALGATHANGRAAATQRLLGVPPGLVNDGYEYVTELFYGWSPAAWVTLRPNLQFVRHPGGAKGRDDAWVLGLKSGLVF</sequence>
<dbReference type="Proteomes" id="UP000291822">
    <property type="component" value="Unassembled WGS sequence"/>
</dbReference>
<proteinExistence type="inferred from homology"/>
<dbReference type="InterPro" id="IPR038673">
    <property type="entry name" value="OprB_sf"/>
</dbReference>
<gene>
    <name evidence="3" type="ORF">EZM97_35780</name>
</gene>
<dbReference type="PANTHER" id="PTHR37944:SF1">
    <property type="entry name" value="PORIN B"/>
    <property type="match status" value="1"/>
</dbReference>
<evidence type="ECO:0000256" key="2">
    <source>
        <dbReference type="RuleBase" id="RU363072"/>
    </source>
</evidence>